<dbReference type="GO" id="GO:0030234">
    <property type="term" value="F:enzyme regulator activity"/>
    <property type="evidence" value="ECO:0007669"/>
    <property type="project" value="InterPro"/>
</dbReference>
<reference evidence="3" key="1">
    <citation type="submission" date="2017-06" db="EMBL/GenBank/DDBJ databases">
        <authorList>
            <person name="Varghese N."/>
            <person name="Submissions S."/>
        </authorList>
    </citation>
    <scope>NUCLEOTIDE SEQUENCE [LARGE SCALE GENOMIC DNA]</scope>
    <source>
        <strain evidence="3">DSM 15668</strain>
    </source>
</reference>
<protein>
    <submittedName>
        <fullName evidence="2">Nitrogen regulatory protein P-II family</fullName>
    </submittedName>
</protein>
<dbReference type="InterPro" id="IPR015867">
    <property type="entry name" value="N-reg_PII/ATP_PRibTrfase_C"/>
</dbReference>
<dbReference type="GO" id="GO:0005829">
    <property type="term" value="C:cytosol"/>
    <property type="evidence" value="ECO:0007669"/>
    <property type="project" value="TreeGrafter"/>
</dbReference>
<dbReference type="InterPro" id="IPR011322">
    <property type="entry name" value="N-reg_PII-like_a/b"/>
</dbReference>
<sequence>MKEVIAVIRPGYAAETKRALEEAGYPAMTIIPVEGRGKQGGLTCDMIDVDPYLADEKDKIAATYCTAAKHLVPTDPKYALESDSTITRPVPWLPKKLISVVVPTYADAEKVAAVIIKVNHTGKMGDGKIFICPIEEAIQIRTGKRGEEAV</sequence>
<dbReference type="OrthoDB" id="9802729at2"/>
<dbReference type="InterPro" id="IPR002187">
    <property type="entry name" value="N-reg_PII"/>
</dbReference>
<evidence type="ECO:0000313" key="3">
    <source>
        <dbReference type="Proteomes" id="UP000198405"/>
    </source>
</evidence>
<dbReference type="Pfam" id="PF00543">
    <property type="entry name" value="P-II"/>
    <property type="match status" value="1"/>
</dbReference>
<dbReference type="PRINTS" id="PR00340">
    <property type="entry name" value="PIIGLNB"/>
</dbReference>
<organism evidence="2 3">
    <name type="scientific">Desulfurobacterium atlanticum</name>
    <dbReference type="NCBI Taxonomy" id="240169"/>
    <lineage>
        <taxon>Bacteria</taxon>
        <taxon>Pseudomonadati</taxon>
        <taxon>Aquificota</taxon>
        <taxon>Aquificia</taxon>
        <taxon>Desulfurobacteriales</taxon>
        <taxon>Desulfurobacteriaceae</taxon>
        <taxon>Desulfurobacterium</taxon>
    </lineage>
</organism>
<dbReference type="PROSITE" id="PS00638">
    <property type="entry name" value="PII_GLNB_CTER"/>
    <property type="match status" value="1"/>
</dbReference>
<name>A0A238YQU9_9BACT</name>
<dbReference type="GO" id="GO:0005524">
    <property type="term" value="F:ATP binding"/>
    <property type="evidence" value="ECO:0007669"/>
    <property type="project" value="TreeGrafter"/>
</dbReference>
<evidence type="ECO:0000313" key="2">
    <source>
        <dbReference type="EMBL" id="SNR72973.1"/>
    </source>
</evidence>
<keyword evidence="3" id="KW-1185">Reference proteome</keyword>
<dbReference type="RefSeq" id="WP_089322834.1">
    <property type="nucleotide sequence ID" value="NZ_FZOB01000004.1"/>
</dbReference>
<accession>A0A238YQU9</accession>
<evidence type="ECO:0000256" key="1">
    <source>
        <dbReference type="RuleBase" id="RU003936"/>
    </source>
</evidence>
<gene>
    <name evidence="2" type="ORF">SAMN06265340_10483</name>
</gene>
<dbReference type="SMART" id="SM00938">
    <property type="entry name" value="P-II"/>
    <property type="match status" value="1"/>
</dbReference>
<dbReference type="GO" id="GO:0006808">
    <property type="term" value="P:regulation of nitrogen utilization"/>
    <property type="evidence" value="ECO:0007669"/>
    <property type="project" value="InterPro"/>
</dbReference>
<dbReference type="Gene3D" id="3.30.70.120">
    <property type="match status" value="1"/>
</dbReference>
<comment type="similarity">
    <text evidence="1">Belongs to the P(II) protein family.</text>
</comment>
<dbReference type="PANTHER" id="PTHR30115:SF11">
    <property type="entry name" value="NITROGEN REGULATORY PROTEIN P-II HOMOLOG"/>
    <property type="match status" value="1"/>
</dbReference>
<dbReference type="Proteomes" id="UP000198405">
    <property type="component" value="Unassembled WGS sequence"/>
</dbReference>
<dbReference type="PROSITE" id="PS51343">
    <property type="entry name" value="PII_GLNB_DOM"/>
    <property type="match status" value="1"/>
</dbReference>
<dbReference type="SUPFAM" id="SSF54913">
    <property type="entry name" value="GlnB-like"/>
    <property type="match status" value="1"/>
</dbReference>
<dbReference type="InterPro" id="IPR017918">
    <property type="entry name" value="N-reg_PII_CS"/>
</dbReference>
<proteinExistence type="inferred from homology"/>
<dbReference type="EMBL" id="FZOB01000004">
    <property type="protein sequence ID" value="SNR72973.1"/>
    <property type="molecule type" value="Genomic_DNA"/>
</dbReference>
<dbReference type="PANTHER" id="PTHR30115">
    <property type="entry name" value="NITROGEN REGULATORY PROTEIN P-II"/>
    <property type="match status" value="1"/>
</dbReference>
<dbReference type="AlphaFoldDB" id="A0A238YQU9"/>